<accession>A0A9P9HX01</accession>
<dbReference type="AlphaFoldDB" id="A0A9P9HX01"/>
<evidence type="ECO:0000313" key="1">
    <source>
        <dbReference type="EMBL" id="KAH7264487.1"/>
    </source>
</evidence>
<reference evidence="1" key="1">
    <citation type="journal article" date="2021" name="Nat. Commun.">
        <title>Genetic determinants of endophytism in the Arabidopsis root mycobiome.</title>
        <authorList>
            <person name="Mesny F."/>
            <person name="Miyauchi S."/>
            <person name="Thiergart T."/>
            <person name="Pickel B."/>
            <person name="Atanasova L."/>
            <person name="Karlsson M."/>
            <person name="Huettel B."/>
            <person name="Barry K.W."/>
            <person name="Haridas S."/>
            <person name="Chen C."/>
            <person name="Bauer D."/>
            <person name="Andreopoulos W."/>
            <person name="Pangilinan J."/>
            <person name="LaButti K."/>
            <person name="Riley R."/>
            <person name="Lipzen A."/>
            <person name="Clum A."/>
            <person name="Drula E."/>
            <person name="Henrissat B."/>
            <person name="Kohler A."/>
            <person name="Grigoriev I.V."/>
            <person name="Martin F.M."/>
            <person name="Hacquard S."/>
        </authorList>
    </citation>
    <scope>NUCLEOTIDE SEQUENCE</scope>
    <source>
        <strain evidence="1">FSSC 5 MPI-SDFR-AT-0091</strain>
    </source>
</reference>
<dbReference type="PANTHER" id="PTHR42052:SF1">
    <property type="entry name" value="ABM DOMAIN-CONTAINING PROTEIN"/>
    <property type="match status" value="1"/>
</dbReference>
<evidence type="ECO:0000313" key="2">
    <source>
        <dbReference type="Proteomes" id="UP000736672"/>
    </source>
</evidence>
<sequence length="208" mass="23549">MPVNEFALLRLKSGYDEDKFLKLVKAGQADQAQWIREHQPHLLEGKAYTNPSNFYLQKSDPPYLVITAPWDSPEGHGEWIQSDVNKSAMGGLLEFIAEGPDGVVLFHMKAAGSEDEVRGDLLVQGSFNIWRISVDSDQKEKLQELYRSVELQIGNTNPNQRVWGGWKVEEGEKEELVVFSQNVKEDVLSPLAQVPNVQVRRYEVQGLL</sequence>
<comment type="caution">
    <text evidence="1">The sequence shown here is derived from an EMBL/GenBank/DDBJ whole genome shotgun (WGS) entry which is preliminary data.</text>
</comment>
<gene>
    <name evidence="1" type="ORF">B0J15DRAFT_547250</name>
</gene>
<keyword evidence="2" id="KW-1185">Reference proteome</keyword>
<proteinExistence type="predicted"/>
<name>A0A9P9HX01_FUSSL</name>
<dbReference type="EMBL" id="JAGTJS010000007">
    <property type="protein sequence ID" value="KAH7264487.1"/>
    <property type="molecule type" value="Genomic_DNA"/>
</dbReference>
<dbReference type="PANTHER" id="PTHR42052">
    <property type="entry name" value="ABM DOMAIN-CONTAINING PROTEIN"/>
    <property type="match status" value="1"/>
</dbReference>
<dbReference type="Proteomes" id="UP000736672">
    <property type="component" value="Unassembled WGS sequence"/>
</dbReference>
<dbReference type="OrthoDB" id="3542212at2759"/>
<protein>
    <submittedName>
        <fullName evidence="1">Uncharacterized protein</fullName>
    </submittedName>
</protein>
<organism evidence="1 2">
    <name type="scientific">Fusarium solani</name>
    <name type="common">Filamentous fungus</name>
    <dbReference type="NCBI Taxonomy" id="169388"/>
    <lineage>
        <taxon>Eukaryota</taxon>
        <taxon>Fungi</taxon>
        <taxon>Dikarya</taxon>
        <taxon>Ascomycota</taxon>
        <taxon>Pezizomycotina</taxon>
        <taxon>Sordariomycetes</taxon>
        <taxon>Hypocreomycetidae</taxon>
        <taxon>Hypocreales</taxon>
        <taxon>Nectriaceae</taxon>
        <taxon>Fusarium</taxon>
        <taxon>Fusarium solani species complex</taxon>
    </lineage>
</organism>